<proteinExistence type="predicted"/>
<name>A0ABX9A4N1_9SPHN</name>
<sequence>MAALEFLTQRDEKFAAEFVARSNGEPVEFDIPALTKLMTEFGTTLGNGNASQHQFRQLTKATLTKALLMLGDDSLVAEYGFTL</sequence>
<gene>
    <name evidence="1" type="ORF">K3136_05925</name>
</gene>
<dbReference type="RefSeq" id="WP_221431951.1">
    <property type="nucleotide sequence ID" value="NZ_CP081294.1"/>
</dbReference>
<evidence type="ECO:0000313" key="2">
    <source>
        <dbReference type="Proteomes" id="UP000824321"/>
    </source>
</evidence>
<organism evidence="1 2">
    <name type="scientific">Qipengyuania gelatinilytica</name>
    <dbReference type="NCBI Taxonomy" id="2867231"/>
    <lineage>
        <taxon>Bacteria</taxon>
        <taxon>Pseudomonadati</taxon>
        <taxon>Pseudomonadota</taxon>
        <taxon>Alphaproteobacteria</taxon>
        <taxon>Sphingomonadales</taxon>
        <taxon>Erythrobacteraceae</taxon>
        <taxon>Qipengyuania</taxon>
    </lineage>
</organism>
<dbReference type="EMBL" id="CP081294">
    <property type="protein sequence ID" value="QZD96227.1"/>
    <property type="molecule type" value="Genomic_DNA"/>
</dbReference>
<accession>A0ABX9A4N1</accession>
<keyword evidence="2" id="KW-1185">Reference proteome</keyword>
<reference evidence="1 2" key="1">
    <citation type="submission" date="2021-08" db="EMBL/GenBank/DDBJ databases">
        <title>Comparative Genomics Analysis of the Genus Qipengyuania Reveals Extensive Genetic Diversity and Metabolic Versatility, Including the Description of Fifteen Novel Species.</title>
        <authorList>
            <person name="Liu Y."/>
        </authorList>
    </citation>
    <scope>NUCLEOTIDE SEQUENCE [LARGE SCALE GENOMIC DNA]</scope>
    <source>
        <strain evidence="1 2">1NDH1</strain>
    </source>
</reference>
<protein>
    <submittedName>
        <fullName evidence="1">Uncharacterized protein</fullName>
    </submittedName>
</protein>
<evidence type="ECO:0000313" key="1">
    <source>
        <dbReference type="EMBL" id="QZD96227.1"/>
    </source>
</evidence>
<dbReference type="Proteomes" id="UP000824321">
    <property type="component" value="Chromosome"/>
</dbReference>